<comment type="catalytic activity">
    <reaction evidence="1 8">
        <text>1D-myo-inositol 1,3,4,5,6-pentakisphosphate + ATP = 1D-myo-inositol hexakisphosphate + ADP + H(+)</text>
        <dbReference type="Rhea" id="RHEA:20313"/>
        <dbReference type="ChEBI" id="CHEBI:15378"/>
        <dbReference type="ChEBI" id="CHEBI:30616"/>
        <dbReference type="ChEBI" id="CHEBI:57733"/>
        <dbReference type="ChEBI" id="CHEBI:58130"/>
        <dbReference type="ChEBI" id="CHEBI:456216"/>
        <dbReference type="EC" id="2.7.1.158"/>
    </reaction>
</comment>
<reference evidence="10" key="1">
    <citation type="submission" date="2014-04" db="EMBL/GenBank/DDBJ databases">
        <title>Evolutionary Origins and Diversification of the Mycorrhizal Mutualists.</title>
        <authorList>
            <consortium name="DOE Joint Genome Institute"/>
            <consortium name="Mycorrhizal Genomics Consortium"/>
            <person name="Kohler A."/>
            <person name="Kuo A."/>
            <person name="Nagy L.G."/>
            <person name="Floudas D."/>
            <person name="Copeland A."/>
            <person name="Barry K.W."/>
            <person name="Cichocki N."/>
            <person name="Veneault-Fourrey C."/>
            <person name="LaButti K."/>
            <person name="Lindquist E.A."/>
            <person name="Lipzen A."/>
            <person name="Lundell T."/>
            <person name="Morin E."/>
            <person name="Murat C."/>
            <person name="Riley R."/>
            <person name="Ohm R."/>
            <person name="Sun H."/>
            <person name="Tunlid A."/>
            <person name="Henrissat B."/>
            <person name="Grigoriev I.V."/>
            <person name="Hibbett D.S."/>
            <person name="Martin F."/>
        </authorList>
    </citation>
    <scope>NUCLEOTIDE SEQUENCE [LARGE SCALE GENOMIC DNA]</scope>
    <source>
        <strain evidence="10">FD-334 SS-4</strain>
    </source>
</reference>
<dbReference type="PANTHER" id="PTHR14456:SF2">
    <property type="entry name" value="INOSITOL-PENTAKISPHOSPHATE 2-KINASE"/>
    <property type="match status" value="1"/>
</dbReference>
<comment type="domain">
    <text evidence="8">The EXKPK motif is conserved in inositol-pentakisphosphate 2-kinases of both family 1 and 2.</text>
</comment>
<dbReference type="EC" id="2.7.1.158" evidence="2 8"/>
<gene>
    <name evidence="9" type="ORF">HYPSUDRAFT_131996</name>
</gene>
<evidence type="ECO:0000313" key="10">
    <source>
        <dbReference type="Proteomes" id="UP000054270"/>
    </source>
</evidence>
<dbReference type="Proteomes" id="UP000054270">
    <property type="component" value="Unassembled WGS sequence"/>
</dbReference>
<keyword evidence="7 8" id="KW-0067">ATP-binding</keyword>
<keyword evidence="10" id="KW-1185">Reference proteome</keyword>
<name>A0A0D2P828_HYPSF</name>
<evidence type="ECO:0000256" key="5">
    <source>
        <dbReference type="ARBA" id="ARBA00022741"/>
    </source>
</evidence>
<sequence>MANVLQTAPQDWKYVSEGGATIVFSYVGPSQPALDGMVLRLRKTALSAANLVHEVREWDFDSADPEDEPDDPSIEYQVKCMQRLIPAEHLPRLQTVTIRRSWLEAFSVFHNPARPEGRRIVDEVDLTKKKGVLATDLVGGHWLAVEIKPKWAFLASPTYLSDETKGVKTQTCRFCMHTHLRTQQGSQEITEYCPLDLFSGDECRILKAIHSLWNAWVASNATINNLKIFAEGKFLTPSECQLMFADRHAAGLDLKAIGDAFASTLIQPLLRTPLLRILSDLQRNLDPLDIEGLSKLWKLTESTIAMQTLQGSDSVPPYTPLGGRSPFFQSAEPHISEWIDFLDTYGSTDRPDAANVKPSPEDLRYFLLAYLLSATFKDCSVVVKLDFLQPYPQSTGTISSDSVTVIDLDPKKMSKLKGWEKLDAEIVRAYALANQKTCIDAWKSPQSVSSSQLTVPNRLS</sequence>
<dbReference type="STRING" id="945553.A0A0D2P828"/>
<dbReference type="OrthoDB" id="272370at2759"/>
<dbReference type="GO" id="GO:0005524">
    <property type="term" value="F:ATP binding"/>
    <property type="evidence" value="ECO:0007669"/>
    <property type="project" value="UniProtKB-KW"/>
</dbReference>
<evidence type="ECO:0000256" key="1">
    <source>
        <dbReference type="ARBA" id="ARBA00001774"/>
    </source>
</evidence>
<comment type="function">
    <text evidence="8">Phosphorylates Ins(1,3,4,5,6)P5 at position 2 to form Ins(1,2,3,4,5,6)P6 (InsP6 or phytate).</text>
</comment>
<dbReference type="AlphaFoldDB" id="A0A0D2P828"/>
<evidence type="ECO:0000256" key="8">
    <source>
        <dbReference type="RuleBase" id="RU364126"/>
    </source>
</evidence>
<dbReference type="PANTHER" id="PTHR14456">
    <property type="entry name" value="INOSITOL POLYPHOSPHATE KINASE 1"/>
    <property type="match status" value="1"/>
</dbReference>
<evidence type="ECO:0000256" key="3">
    <source>
        <dbReference type="ARBA" id="ARBA00014846"/>
    </source>
</evidence>
<dbReference type="InterPro" id="IPR009286">
    <property type="entry name" value="Ins_P5_2-kin"/>
</dbReference>
<dbReference type="GO" id="GO:0032958">
    <property type="term" value="P:inositol phosphate biosynthetic process"/>
    <property type="evidence" value="ECO:0007669"/>
    <property type="project" value="TreeGrafter"/>
</dbReference>
<keyword evidence="4 8" id="KW-0808">Transferase</keyword>
<proteinExistence type="predicted"/>
<accession>A0A0D2P828</accession>
<dbReference type="Pfam" id="PF06090">
    <property type="entry name" value="Ins_P5_2-kin"/>
    <property type="match status" value="1"/>
</dbReference>
<dbReference type="GO" id="GO:0035299">
    <property type="term" value="F:inositol-1,3,4,5,6-pentakisphosphate 2-kinase activity"/>
    <property type="evidence" value="ECO:0007669"/>
    <property type="project" value="UniProtKB-EC"/>
</dbReference>
<protein>
    <recommendedName>
        <fullName evidence="3 8">Inositol-pentakisphosphate 2-kinase</fullName>
        <ecNumber evidence="2 8">2.7.1.158</ecNumber>
    </recommendedName>
</protein>
<evidence type="ECO:0000256" key="2">
    <source>
        <dbReference type="ARBA" id="ARBA00012023"/>
    </source>
</evidence>
<dbReference type="OMA" id="WKYISEG"/>
<evidence type="ECO:0000256" key="4">
    <source>
        <dbReference type="ARBA" id="ARBA00022679"/>
    </source>
</evidence>
<evidence type="ECO:0000256" key="7">
    <source>
        <dbReference type="ARBA" id="ARBA00022840"/>
    </source>
</evidence>
<keyword evidence="5 8" id="KW-0547">Nucleotide-binding</keyword>
<dbReference type="EMBL" id="KN817525">
    <property type="protein sequence ID" value="KJA27139.1"/>
    <property type="molecule type" value="Genomic_DNA"/>
</dbReference>
<dbReference type="InterPro" id="IPR043001">
    <property type="entry name" value="IP5_2-K_N_lobe"/>
</dbReference>
<evidence type="ECO:0000256" key="6">
    <source>
        <dbReference type="ARBA" id="ARBA00022777"/>
    </source>
</evidence>
<keyword evidence="6 8" id="KW-0418">Kinase</keyword>
<evidence type="ECO:0000313" key="9">
    <source>
        <dbReference type="EMBL" id="KJA27139.1"/>
    </source>
</evidence>
<dbReference type="Gene3D" id="3.30.200.110">
    <property type="entry name" value="Inositol-pentakisphosphate 2-kinase, N-lobe"/>
    <property type="match status" value="1"/>
</dbReference>
<organism evidence="9 10">
    <name type="scientific">Hypholoma sublateritium (strain FD-334 SS-4)</name>
    <dbReference type="NCBI Taxonomy" id="945553"/>
    <lineage>
        <taxon>Eukaryota</taxon>
        <taxon>Fungi</taxon>
        <taxon>Dikarya</taxon>
        <taxon>Basidiomycota</taxon>
        <taxon>Agaricomycotina</taxon>
        <taxon>Agaricomycetes</taxon>
        <taxon>Agaricomycetidae</taxon>
        <taxon>Agaricales</taxon>
        <taxon>Agaricineae</taxon>
        <taxon>Strophariaceae</taxon>
        <taxon>Hypholoma</taxon>
    </lineage>
</organism>
<dbReference type="GO" id="GO:0005634">
    <property type="term" value="C:nucleus"/>
    <property type="evidence" value="ECO:0007669"/>
    <property type="project" value="TreeGrafter"/>
</dbReference>